<proteinExistence type="predicted"/>
<reference evidence="1" key="1">
    <citation type="journal article" date="2020" name="Nature">
        <title>Giant virus diversity and host interactions through global metagenomics.</title>
        <authorList>
            <person name="Schulz F."/>
            <person name="Roux S."/>
            <person name="Paez-Espino D."/>
            <person name="Jungbluth S."/>
            <person name="Walsh D.A."/>
            <person name="Denef V.J."/>
            <person name="McMahon K.D."/>
            <person name="Konstantinidis K.T."/>
            <person name="Eloe-Fadrosh E.A."/>
            <person name="Kyrpides N.C."/>
            <person name="Woyke T."/>
        </authorList>
    </citation>
    <scope>NUCLEOTIDE SEQUENCE</scope>
    <source>
        <strain evidence="1">GVMAG-S-ERX555967-131</strain>
    </source>
</reference>
<name>A0A6C0F8K8_9ZZZZ</name>
<protein>
    <submittedName>
        <fullName evidence="1">Uncharacterized protein</fullName>
    </submittedName>
</protein>
<sequence length="36" mass="4430">MRMNLKLMSIIVRGEDINSINVRRYMVNEEFELQRM</sequence>
<dbReference type="AlphaFoldDB" id="A0A6C0F8K8"/>
<evidence type="ECO:0000313" key="1">
    <source>
        <dbReference type="EMBL" id="QHT37191.1"/>
    </source>
</evidence>
<organism evidence="1">
    <name type="scientific">viral metagenome</name>
    <dbReference type="NCBI Taxonomy" id="1070528"/>
    <lineage>
        <taxon>unclassified sequences</taxon>
        <taxon>metagenomes</taxon>
        <taxon>organismal metagenomes</taxon>
    </lineage>
</organism>
<dbReference type="EMBL" id="MN738790">
    <property type="protein sequence ID" value="QHT37191.1"/>
    <property type="molecule type" value="Genomic_DNA"/>
</dbReference>
<accession>A0A6C0F8K8</accession>